<organism evidence="8">
    <name type="scientific">uncultured organism</name>
    <dbReference type="NCBI Taxonomy" id="155900"/>
    <lineage>
        <taxon>unclassified sequences</taxon>
        <taxon>environmental samples</taxon>
    </lineage>
</organism>
<name>M1PQG8_9ZZZZ</name>
<evidence type="ECO:0000256" key="5">
    <source>
        <dbReference type="ARBA" id="ARBA00023002"/>
    </source>
</evidence>
<dbReference type="NCBIfam" id="NF010037">
    <property type="entry name" value="PRK13512.1"/>
    <property type="match status" value="1"/>
</dbReference>
<keyword evidence="5" id="KW-0560">Oxidoreductase</keyword>
<evidence type="ECO:0000259" key="7">
    <source>
        <dbReference type="PROSITE" id="PS50206"/>
    </source>
</evidence>
<dbReference type="Gene3D" id="3.40.250.10">
    <property type="entry name" value="Rhodanese-like domain"/>
    <property type="match status" value="1"/>
</dbReference>
<dbReference type="GO" id="GO:0016491">
    <property type="term" value="F:oxidoreductase activity"/>
    <property type="evidence" value="ECO:0007669"/>
    <property type="project" value="UniProtKB-KW"/>
</dbReference>
<dbReference type="InterPro" id="IPR036873">
    <property type="entry name" value="Rhodanese-like_dom_sf"/>
</dbReference>
<dbReference type="Gene3D" id="3.50.50.60">
    <property type="entry name" value="FAD/NAD(P)-binding domain"/>
    <property type="match status" value="2"/>
</dbReference>
<dbReference type="PRINTS" id="PR00411">
    <property type="entry name" value="PNDRDTASEI"/>
</dbReference>
<evidence type="ECO:0000256" key="6">
    <source>
        <dbReference type="ARBA" id="ARBA00023284"/>
    </source>
</evidence>
<dbReference type="SUPFAM" id="SSF51905">
    <property type="entry name" value="FAD/NAD(P)-binding domain"/>
    <property type="match status" value="1"/>
</dbReference>
<comment type="similarity">
    <text evidence="2">Belongs to the class-III pyridine nucleotide-disulfide oxidoreductase family.</text>
</comment>
<evidence type="ECO:0000256" key="3">
    <source>
        <dbReference type="ARBA" id="ARBA00022630"/>
    </source>
</evidence>
<evidence type="ECO:0000256" key="2">
    <source>
        <dbReference type="ARBA" id="ARBA00009130"/>
    </source>
</evidence>
<gene>
    <name evidence="8" type="ORF">FLSS-25_0011</name>
</gene>
<accession>M1PQG8</accession>
<sequence>MTERILIVGGVAGGATAAARLRRLDEDLEIIIFERGKHVSFANCGLPYYVGEEIEKKDDLIIQTPESLEERFNVEVRTENKVTDIDTENKEVEVEDLKNNETYSEKYDKLVLSPGAEPVKPPIDGIEQVDNLFTVRSIPDSESIRKLIDSENISDAVVVGGGFIGLEMTENLKKIGLNVSLVEMMEQVMPPLDYDLATKIHNHLREKDINLHLEDGVKAFEKEEGRSKVILESDKEIEADLIILAIGVRPETDLAEKANLEIGETGGVKVNEFLETSEPDIYAIGDIAEIEHKLDGSPANIALAGPASKQGRIVANNIAGEKEKYDGVQGTFITKVFDLTIASTGMNEKVLNKKGIDYEKSFTTSKSHVDYYPGAKRMNIKLMFDPDSGELYGAQIVGKEGVDKRIDVLASAIRFGKDVFDLQELELAYAPPFSAAKDPVNMAGYVAGNIINDKMDIIHWHDLDPQENDDTVILDVRDKQAREDGYIENSINIPLSELRDQLNELPRNQKIVTYCEIGLRSYIANRILTQNGYDSANLSGGYNIYNSIQRDKQNN</sequence>
<dbReference type="InterPro" id="IPR016156">
    <property type="entry name" value="FAD/NAD-linked_Rdtase_dimer_sf"/>
</dbReference>
<protein>
    <submittedName>
        <fullName evidence="8">Pyridine nucleotide-disulfide oxidoreductase family protein</fullName>
    </submittedName>
</protein>
<comment type="cofactor">
    <cofactor evidence="1">
        <name>FAD</name>
        <dbReference type="ChEBI" id="CHEBI:57692"/>
    </cofactor>
</comment>
<evidence type="ECO:0000313" key="8">
    <source>
        <dbReference type="EMBL" id="AGF93410.1"/>
    </source>
</evidence>
<dbReference type="InterPro" id="IPR036188">
    <property type="entry name" value="FAD/NAD-bd_sf"/>
</dbReference>
<reference evidence="8" key="1">
    <citation type="journal article" date="2013" name="Syst. Appl. Microbiol.">
        <title>New insights into the archaeal diversity of a hypersaline microbial mat obtained by a metagenomic approach.</title>
        <authorList>
            <person name="Lopez-Lopez A."/>
            <person name="Richter M."/>
            <person name="Pena A."/>
            <person name="Tamames J."/>
            <person name="Rossello-Mora R."/>
        </authorList>
    </citation>
    <scope>NUCLEOTIDE SEQUENCE</scope>
</reference>
<dbReference type="Pfam" id="PF00581">
    <property type="entry name" value="Rhodanese"/>
    <property type="match status" value="1"/>
</dbReference>
<proteinExistence type="inferred from homology"/>
<dbReference type="AlphaFoldDB" id="M1PQG8"/>
<keyword evidence="4" id="KW-0274">FAD</keyword>
<feature type="domain" description="Rhodanese" evidence="7">
    <location>
        <begin position="467"/>
        <end position="554"/>
    </location>
</feature>
<dbReference type="PRINTS" id="PR00368">
    <property type="entry name" value="FADPNR"/>
</dbReference>
<dbReference type="SMART" id="SM00450">
    <property type="entry name" value="RHOD"/>
    <property type="match status" value="1"/>
</dbReference>
<dbReference type="InterPro" id="IPR050260">
    <property type="entry name" value="FAD-bd_OxRdtase"/>
</dbReference>
<dbReference type="InterPro" id="IPR001763">
    <property type="entry name" value="Rhodanese-like_dom"/>
</dbReference>
<keyword evidence="6" id="KW-0676">Redox-active center</keyword>
<evidence type="ECO:0000256" key="4">
    <source>
        <dbReference type="ARBA" id="ARBA00022827"/>
    </source>
</evidence>
<dbReference type="EMBL" id="JX684091">
    <property type="protein sequence ID" value="AGF93410.1"/>
    <property type="molecule type" value="Genomic_DNA"/>
</dbReference>
<dbReference type="SUPFAM" id="SSF55424">
    <property type="entry name" value="FAD/NAD-linked reductases, dimerisation (C-terminal) domain"/>
    <property type="match status" value="1"/>
</dbReference>
<dbReference type="SUPFAM" id="SSF52821">
    <property type="entry name" value="Rhodanese/Cell cycle control phosphatase"/>
    <property type="match status" value="1"/>
</dbReference>
<dbReference type="InterPro" id="IPR023753">
    <property type="entry name" value="FAD/NAD-binding_dom"/>
</dbReference>
<dbReference type="Pfam" id="PF07992">
    <property type="entry name" value="Pyr_redox_2"/>
    <property type="match status" value="1"/>
</dbReference>
<dbReference type="Pfam" id="PF02852">
    <property type="entry name" value="Pyr_redox_dim"/>
    <property type="match status" value="1"/>
</dbReference>
<dbReference type="InterPro" id="IPR004099">
    <property type="entry name" value="Pyr_nucl-diS_OxRdtase_dimer"/>
</dbReference>
<dbReference type="PROSITE" id="PS50206">
    <property type="entry name" value="RHODANESE_3"/>
    <property type="match status" value="1"/>
</dbReference>
<keyword evidence="3" id="KW-0285">Flavoprotein</keyword>
<dbReference type="PANTHER" id="PTHR43429:SF1">
    <property type="entry name" value="NAD(P)H SULFUR OXIDOREDUCTASE (COA-DEPENDENT)"/>
    <property type="match status" value="1"/>
</dbReference>
<evidence type="ECO:0000256" key="1">
    <source>
        <dbReference type="ARBA" id="ARBA00001974"/>
    </source>
</evidence>
<dbReference type="PANTHER" id="PTHR43429">
    <property type="entry name" value="PYRIDINE NUCLEOTIDE-DISULFIDE OXIDOREDUCTASE DOMAIN-CONTAINING"/>
    <property type="match status" value="1"/>
</dbReference>